<evidence type="ECO:0000256" key="5">
    <source>
        <dbReference type="ARBA" id="ARBA00022847"/>
    </source>
</evidence>
<feature type="transmembrane region" description="Helical" evidence="15">
    <location>
        <begin position="194"/>
        <end position="217"/>
    </location>
</feature>
<organism evidence="16 17">
    <name type="scientific">Sparus aurata</name>
    <name type="common">Gilthead sea bream</name>
    <dbReference type="NCBI Taxonomy" id="8175"/>
    <lineage>
        <taxon>Eukaryota</taxon>
        <taxon>Metazoa</taxon>
        <taxon>Chordata</taxon>
        <taxon>Craniata</taxon>
        <taxon>Vertebrata</taxon>
        <taxon>Euteleostomi</taxon>
        <taxon>Actinopterygii</taxon>
        <taxon>Neopterygii</taxon>
        <taxon>Teleostei</taxon>
        <taxon>Neoteleostei</taxon>
        <taxon>Acanthomorphata</taxon>
        <taxon>Eupercaria</taxon>
        <taxon>Spariformes</taxon>
        <taxon>Sparidae</taxon>
        <taxon>Sparus</taxon>
    </lineage>
</organism>
<feature type="region of interest" description="Disordered" evidence="14">
    <location>
        <begin position="551"/>
        <end position="584"/>
    </location>
</feature>
<reference evidence="16" key="1">
    <citation type="submission" date="2021-04" db="EMBL/GenBank/DDBJ databases">
        <authorList>
            <consortium name="Wellcome Sanger Institute Data Sharing"/>
        </authorList>
    </citation>
    <scope>NUCLEOTIDE SEQUENCE [LARGE SCALE GENOMIC DNA]</scope>
</reference>
<dbReference type="InterPro" id="IPR038377">
    <property type="entry name" value="Na/Glc_symporter_sf"/>
</dbReference>
<dbReference type="Pfam" id="PF00474">
    <property type="entry name" value="SSF"/>
    <property type="match status" value="1"/>
</dbReference>
<dbReference type="InterPro" id="IPR052244">
    <property type="entry name" value="Choline_transporter"/>
</dbReference>
<protein>
    <submittedName>
        <fullName evidence="16">High-affinity choline transporter 1-like</fullName>
    </submittedName>
</protein>
<dbReference type="Ensembl" id="ENSSAUT00010044980.1">
    <property type="protein sequence ID" value="ENSSAUP00010042740.1"/>
    <property type="gene ID" value="ENSSAUG00010017947.1"/>
</dbReference>
<dbReference type="PANTHER" id="PTHR45897">
    <property type="entry name" value="HIGH-AFFINITY CHOLINE TRANSPORTER 1"/>
    <property type="match status" value="1"/>
</dbReference>
<dbReference type="CDD" id="cd11474">
    <property type="entry name" value="SLC5sbd_CHT"/>
    <property type="match status" value="1"/>
</dbReference>
<keyword evidence="12" id="KW-0739">Sodium transport</keyword>
<keyword evidence="9" id="KW-0406">Ion transport</keyword>
<feature type="transmembrane region" description="Helical" evidence="15">
    <location>
        <begin position="84"/>
        <end position="107"/>
    </location>
</feature>
<evidence type="ECO:0000256" key="11">
    <source>
        <dbReference type="ARBA" id="ARBA00023180"/>
    </source>
</evidence>
<evidence type="ECO:0000313" key="17">
    <source>
        <dbReference type="Proteomes" id="UP000472265"/>
    </source>
</evidence>
<evidence type="ECO:0000256" key="7">
    <source>
        <dbReference type="ARBA" id="ARBA00022989"/>
    </source>
</evidence>
<proteinExistence type="inferred from homology"/>
<evidence type="ECO:0000256" key="13">
    <source>
        <dbReference type="RuleBase" id="RU362091"/>
    </source>
</evidence>
<evidence type="ECO:0000256" key="4">
    <source>
        <dbReference type="ARBA" id="ARBA00022692"/>
    </source>
</evidence>
<feature type="transmembrane region" description="Helical" evidence="15">
    <location>
        <begin position="413"/>
        <end position="432"/>
    </location>
</feature>
<feature type="transmembrane region" description="Helical" evidence="15">
    <location>
        <begin position="514"/>
        <end position="535"/>
    </location>
</feature>
<feature type="compositionally biased region" description="Acidic residues" evidence="14">
    <location>
        <begin position="565"/>
        <end position="574"/>
    </location>
</feature>
<evidence type="ECO:0000256" key="15">
    <source>
        <dbReference type="SAM" id="Phobius"/>
    </source>
</evidence>
<evidence type="ECO:0000256" key="1">
    <source>
        <dbReference type="ARBA" id="ARBA00004141"/>
    </source>
</evidence>
<comment type="similarity">
    <text evidence="2 13">Belongs to the sodium:solute symporter (SSF) (TC 2.A.21) family.</text>
</comment>
<feature type="transmembrane region" description="Helical" evidence="15">
    <location>
        <begin position="41"/>
        <end position="60"/>
    </location>
</feature>
<keyword evidence="7 15" id="KW-1133">Transmembrane helix</keyword>
<feature type="transmembrane region" description="Helical" evidence="15">
    <location>
        <begin position="473"/>
        <end position="494"/>
    </location>
</feature>
<dbReference type="PANTHER" id="PTHR45897:SF5">
    <property type="entry name" value="HIGH AFFINITY CHOLINE TRANSPORTER 1"/>
    <property type="match status" value="1"/>
</dbReference>
<feature type="transmembrane region" description="Helical" evidence="15">
    <location>
        <begin position="161"/>
        <end position="182"/>
    </location>
</feature>
<dbReference type="PROSITE" id="PS50283">
    <property type="entry name" value="NA_SOLUT_SYMP_3"/>
    <property type="match status" value="1"/>
</dbReference>
<keyword evidence="17" id="KW-1185">Reference proteome</keyword>
<keyword evidence="5" id="KW-0769">Symport</keyword>
<evidence type="ECO:0000313" key="16">
    <source>
        <dbReference type="Ensembl" id="ENSSAUP00010042740.1"/>
    </source>
</evidence>
<accession>A0A671X1M4</accession>
<dbReference type="GO" id="GO:0008292">
    <property type="term" value="P:acetylcholine biosynthetic process"/>
    <property type="evidence" value="ECO:0007669"/>
    <property type="project" value="TreeGrafter"/>
</dbReference>
<dbReference type="Proteomes" id="UP000472265">
    <property type="component" value="Chromosome 24"/>
</dbReference>
<dbReference type="GO" id="GO:0005307">
    <property type="term" value="F:choline:sodium symporter activity"/>
    <property type="evidence" value="ECO:0007669"/>
    <property type="project" value="TreeGrafter"/>
</dbReference>
<keyword evidence="11" id="KW-0325">Glycoprotein</keyword>
<keyword evidence="10 15" id="KW-0472">Membrane</keyword>
<dbReference type="AlphaFoldDB" id="A0A671X1M4"/>
<name>A0A671X1M4_SPAAU</name>
<evidence type="ECO:0000256" key="8">
    <source>
        <dbReference type="ARBA" id="ARBA00023053"/>
    </source>
</evidence>
<reference evidence="16" key="2">
    <citation type="submission" date="2025-08" db="UniProtKB">
        <authorList>
            <consortium name="Ensembl"/>
        </authorList>
    </citation>
    <scope>IDENTIFICATION</scope>
</reference>
<feature type="transmembrane region" description="Helical" evidence="15">
    <location>
        <begin position="119"/>
        <end position="140"/>
    </location>
</feature>
<keyword evidence="8" id="KW-0915">Sodium</keyword>
<keyword evidence="6" id="KW-0530">Neurotransmitter biosynthesis</keyword>
<evidence type="ECO:0000256" key="14">
    <source>
        <dbReference type="SAM" id="MobiDB-lite"/>
    </source>
</evidence>
<comment type="subcellular location">
    <subcellularLocation>
        <location evidence="1">Membrane</location>
        <topology evidence="1">Multi-pass membrane protein</topology>
    </subcellularLocation>
</comment>
<evidence type="ECO:0000256" key="3">
    <source>
        <dbReference type="ARBA" id="ARBA00022448"/>
    </source>
</evidence>
<feature type="transmembrane region" description="Helical" evidence="15">
    <location>
        <begin position="310"/>
        <end position="331"/>
    </location>
</feature>
<dbReference type="Gene3D" id="1.20.1730.10">
    <property type="entry name" value="Sodium/glucose cotransporter"/>
    <property type="match status" value="1"/>
</dbReference>
<dbReference type="InterPro" id="IPR001734">
    <property type="entry name" value="Na/solute_symporter"/>
</dbReference>
<dbReference type="GeneTree" id="ENSGT00940000163454"/>
<feature type="transmembrane region" description="Helical" evidence="15">
    <location>
        <begin position="229"/>
        <end position="247"/>
    </location>
</feature>
<evidence type="ECO:0000256" key="6">
    <source>
        <dbReference type="ARBA" id="ARBA00022979"/>
    </source>
</evidence>
<feature type="transmembrane region" description="Helical" evidence="15">
    <location>
        <begin position="438"/>
        <end position="461"/>
    </location>
</feature>
<evidence type="ECO:0000256" key="2">
    <source>
        <dbReference type="ARBA" id="ARBA00006434"/>
    </source>
</evidence>
<gene>
    <name evidence="16" type="primary">LOC115577125</name>
</gene>
<keyword evidence="3" id="KW-0813">Transport</keyword>
<sequence>MWVVPKQLETRTQAKGRLFKQPAGEAQCQSSSTMALNIPGLVMMVFFYLLVLGIGIWASVKSKKLEKSAQNGQMEVSFLANRSVSMVVGVFTMTATWVGGAFIIGIAESVYNPTKGLTWALIPLQMSISFIIGGLFFAKPMRENNYISMMDPFKKKYGKKLTAALAIIPVLTEVIWIPALLISLGATMTVVLDLPFSVCVWISAAVAIIYTCLGGLYSVAYTDVIQISLVLLSLWLCVPFVLTSGVYTDITKTAFNHTHQAPWLGTLESDEVGRWIDNFLVMSVGNLAIQDFHQRTLSSSSTSTARIICFVASGVVIVAGIPSMLIGAVAASTDWNSTSYGSPSPYERGEAAMVLPIILQHLTPTYIFAFGIGAVAAAVMSSADSFLLSATTIFTTNIYQTIRSQASDKELQWVIRVSIVVAGVVGTSLTSLDNSILVFWILGSDLTYTILFPQLICVLFIQISNGYGAIAGYVVAVVMRLLCGEPLFGLPVLLQFPGCTLEDGVYIQRSPVKTICMLAALVSIVTFSYVSSVLFNKGILPERWDVLKVKSQPAPSPAGHTKECDTDDTDDDQVQSEPMLDTKC</sequence>
<dbReference type="GO" id="GO:0005886">
    <property type="term" value="C:plasma membrane"/>
    <property type="evidence" value="ECO:0007669"/>
    <property type="project" value="TreeGrafter"/>
</dbReference>
<keyword evidence="4 15" id="KW-0812">Transmembrane</keyword>
<evidence type="ECO:0000256" key="12">
    <source>
        <dbReference type="ARBA" id="ARBA00023201"/>
    </source>
</evidence>
<evidence type="ECO:0000256" key="9">
    <source>
        <dbReference type="ARBA" id="ARBA00023065"/>
    </source>
</evidence>
<reference evidence="16" key="3">
    <citation type="submission" date="2025-09" db="UniProtKB">
        <authorList>
            <consortium name="Ensembl"/>
        </authorList>
    </citation>
    <scope>IDENTIFICATION</scope>
</reference>
<feature type="transmembrane region" description="Helical" evidence="15">
    <location>
        <begin position="272"/>
        <end position="289"/>
    </location>
</feature>
<feature type="transmembrane region" description="Helical" evidence="15">
    <location>
        <begin position="351"/>
        <end position="379"/>
    </location>
</feature>
<evidence type="ECO:0000256" key="10">
    <source>
        <dbReference type="ARBA" id="ARBA00023136"/>
    </source>
</evidence>